<feature type="region of interest" description="Disordered" evidence="7">
    <location>
        <begin position="195"/>
        <end position="297"/>
    </location>
</feature>
<organism evidence="10 11">
    <name type="scientific">Umbra pygmaea</name>
    <name type="common">Eastern mudminnow</name>
    <dbReference type="NCBI Taxonomy" id="75934"/>
    <lineage>
        <taxon>Eukaryota</taxon>
        <taxon>Metazoa</taxon>
        <taxon>Chordata</taxon>
        <taxon>Craniata</taxon>
        <taxon>Vertebrata</taxon>
        <taxon>Euteleostomi</taxon>
        <taxon>Actinopterygii</taxon>
        <taxon>Neopterygii</taxon>
        <taxon>Teleostei</taxon>
        <taxon>Protacanthopterygii</taxon>
        <taxon>Esociformes</taxon>
        <taxon>Umbridae</taxon>
        <taxon>Umbra</taxon>
    </lineage>
</organism>
<dbReference type="InterPro" id="IPR024646">
    <property type="entry name" value="Angiomotin_C"/>
</dbReference>
<evidence type="ECO:0000256" key="2">
    <source>
        <dbReference type="ARBA" id="ARBA00010300"/>
    </source>
</evidence>
<feature type="compositionally biased region" description="Basic and acidic residues" evidence="7">
    <location>
        <begin position="506"/>
        <end position="516"/>
    </location>
</feature>
<feature type="compositionally biased region" description="Low complexity" evidence="7">
    <location>
        <begin position="428"/>
        <end position="439"/>
    </location>
</feature>
<evidence type="ECO:0000256" key="3">
    <source>
        <dbReference type="ARBA" id="ARBA00022553"/>
    </source>
</evidence>
<evidence type="ECO:0000256" key="6">
    <source>
        <dbReference type="SAM" id="Coils"/>
    </source>
</evidence>
<proteinExistence type="inferred from homology"/>
<keyword evidence="11" id="KW-1185">Reference proteome</keyword>
<evidence type="ECO:0000256" key="1">
    <source>
        <dbReference type="ARBA" id="ARBA00004282"/>
    </source>
</evidence>
<feature type="region of interest" description="Disordered" evidence="7">
    <location>
        <begin position="326"/>
        <end position="378"/>
    </location>
</feature>
<dbReference type="GO" id="GO:0070161">
    <property type="term" value="C:anchoring junction"/>
    <property type="evidence" value="ECO:0007669"/>
    <property type="project" value="UniProtKB-SubCell"/>
</dbReference>
<feature type="signal peptide" evidence="8">
    <location>
        <begin position="1"/>
        <end position="17"/>
    </location>
</feature>
<feature type="compositionally biased region" description="Low complexity" evidence="7">
    <location>
        <begin position="943"/>
        <end position="972"/>
    </location>
</feature>
<dbReference type="Proteomes" id="UP001557470">
    <property type="component" value="Unassembled WGS sequence"/>
</dbReference>
<evidence type="ECO:0000256" key="8">
    <source>
        <dbReference type="SAM" id="SignalP"/>
    </source>
</evidence>
<name>A0ABD0X532_UMBPY</name>
<evidence type="ECO:0000256" key="7">
    <source>
        <dbReference type="SAM" id="MobiDB-lite"/>
    </source>
</evidence>
<keyword evidence="5 6" id="KW-0175">Coiled coil</keyword>
<feature type="region of interest" description="Disordered" evidence="7">
    <location>
        <begin position="906"/>
        <end position="972"/>
    </location>
</feature>
<feature type="compositionally biased region" description="Polar residues" evidence="7">
    <location>
        <begin position="911"/>
        <end position="931"/>
    </location>
</feature>
<feature type="compositionally biased region" description="Polar residues" evidence="7">
    <location>
        <begin position="843"/>
        <end position="855"/>
    </location>
</feature>
<feature type="region of interest" description="Disordered" evidence="7">
    <location>
        <begin position="834"/>
        <end position="869"/>
    </location>
</feature>
<feature type="compositionally biased region" description="Polar residues" evidence="7">
    <location>
        <begin position="201"/>
        <end position="212"/>
    </location>
</feature>
<evidence type="ECO:0000256" key="5">
    <source>
        <dbReference type="ARBA" id="ARBA00023054"/>
    </source>
</evidence>
<feature type="compositionally biased region" description="Basic and acidic residues" evidence="7">
    <location>
        <begin position="932"/>
        <end position="942"/>
    </location>
</feature>
<dbReference type="InterPro" id="IPR009114">
    <property type="entry name" value="Angiomotin"/>
</dbReference>
<evidence type="ECO:0000256" key="4">
    <source>
        <dbReference type="ARBA" id="ARBA00022949"/>
    </source>
</evidence>
<feature type="compositionally biased region" description="Polar residues" evidence="7">
    <location>
        <begin position="491"/>
        <end position="505"/>
    </location>
</feature>
<evidence type="ECO:0000259" key="9">
    <source>
        <dbReference type="Pfam" id="PF12240"/>
    </source>
</evidence>
<comment type="subcellular location">
    <subcellularLocation>
        <location evidence="1">Cell junction</location>
    </subcellularLocation>
</comment>
<dbReference type="PANTHER" id="PTHR14826">
    <property type="entry name" value="ANGIOMOTIN"/>
    <property type="match status" value="1"/>
</dbReference>
<dbReference type="EMBL" id="JAGEUA010000006">
    <property type="protein sequence ID" value="KAL0973492.1"/>
    <property type="molecule type" value="Genomic_DNA"/>
</dbReference>
<evidence type="ECO:0000313" key="10">
    <source>
        <dbReference type="EMBL" id="KAL0973492.1"/>
    </source>
</evidence>
<comment type="caution">
    <text evidence="10">The sequence shown here is derived from an EMBL/GenBank/DDBJ whole genome shotgun (WGS) entry which is preliminary data.</text>
</comment>
<feature type="compositionally biased region" description="Polar residues" evidence="7">
    <location>
        <begin position="221"/>
        <end position="237"/>
    </location>
</feature>
<dbReference type="Pfam" id="PF12240">
    <property type="entry name" value="Angiomotin_C"/>
    <property type="match status" value="1"/>
</dbReference>
<gene>
    <name evidence="10" type="ORF">UPYG_G00204700</name>
</gene>
<feature type="compositionally biased region" description="Polar residues" evidence="7">
    <location>
        <begin position="520"/>
        <end position="531"/>
    </location>
</feature>
<accession>A0ABD0X532</accession>
<dbReference type="PRINTS" id="PR01807">
    <property type="entry name" value="ANGIOMOTIN"/>
</dbReference>
<keyword evidence="3" id="KW-0597">Phosphoprotein</keyword>
<feature type="compositionally biased region" description="Pro residues" evidence="7">
    <location>
        <begin position="239"/>
        <end position="251"/>
    </location>
</feature>
<dbReference type="AlphaFoldDB" id="A0ABD0X532"/>
<sequence>MVLKSSCCLFHLYLSVAVFSPSLIPRTHQTLSTTSRILVSSSSSSSVIYHTQQSGSKAGMESLETAGLDSPPRGKVGPEPGENWIPEDVAEWLDHIGISHESNGGLPLYNSLTGLFALDDRVIFPLETVPITLNDDSMSVTTQIKSLPIQPTYTLARETGDAALVFASYPCLSTMQGDKEEGQNILPHAIQEQPGIEGGTVSLNDNPVQSSLVGPPHMLQQPPSTTDPCTPPISDSQLPPYPFPFPPPVPALHPQYPQLRWARQEPQGQEQQAERTSLEKNGLAPPHCSQPTLLPGSEELPSYEQVKAQTQGLLHLQDQLFYTLGDQENLPSPSRTPDSHPSVWTSLAPYSKSETSSPNTDPSSSPSPPRGPKQGLICGVGEQEGLSTWGGARDGDFSLRGVKQCPSLSQRFLQLTMETSVTPPSNAPSPSYLLSQSPSTESGDPRGPPPDYPFNSCHPSSSSPSGKPQPFSDPGPLLSHLSSPSMMNWCAGQSTRADNNPSPECQSRKQPHERPLVQHHSPTPSQNLFSQNQPHIHTSTLLPKIQIQTSTVFSQPQLQQAGPEPSGAELVMAAKVQHMVQLLCEENQMLRQELQIQVEKASRLDWLEAELQRISDGYNWLMSSSSKREGLDRTMRSKLEGEIRRLTVFNRDLRDRLETANQQLACYKPEEENDGHAAELREGLLEKERLEEEVEEHRLRVERLESALSSAQEKAQHLEEELRVKCVYAARVEGLQHALVQLQTACEKREQLERRLRTRLERELHLMRTQQSACGVGNVTAEVCMGEGSASALRELLKQREERVLALQADSTRWEQKYLQENAMRHFTMETAASAGKHRDNLGVTSRSSSYSEMTGRTLWHEDDAQQSNRRCNDMEHRIRDLYAQLIEKDALIKVLQQRNSRRDLTVLRPASSTPSISMATGLHSRQASQTDKGREERKEGRSLIPSLPLLSSLSSSLPRPTHSLPSSSSLLSRSSLTLPYSSSSSISLSSTLPHSTDNTISTLSPSFSSLPHYCSLPSTPLLSSHSKTGSRDSSTQTDKGSDNLKVLPLPSRAWLGWAKNQRTDQSRNQPSDTDIVEILI</sequence>
<evidence type="ECO:0000313" key="11">
    <source>
        <dbReference type="Proteomes" id="UP001557470"/>
    </source>
</evidence>
<feature type="compositionally biased region" description="Low complexity" evidence="7">
    <location>
        <begin position="456"/>
        <end position="485"/>
    </location>
</feature>
<feature type="chain" id="PRO_5044780624" description="Angiomotin C-terminal domain-containing protein" evidence="8">
    <location>
        <begin position="18"/>
        <end position="1081"/>
    </location>
</feature>
<dbReference type="PANTHER" id="PTHR14826:SF12">
    <property type="entry name" value="ANGIOMOTIN-LIKE PROTEIN 1"/>
    <property type="match status" value="1"/>
</dbReference>
<comment type="similarity">
    <text evidence="2">Belongs to the angiomotin family.</text>
</comment>
<keyword evidence="4" id="KW-0965">Cell junction</keyword>
<feature type="region of interest" description="Disordered" evidence="7">
    <location>
        <begin position="419"/>
        <end position="531"/>
    </location>
</feature>
<feature type="region of interest" description="Disordered" evidence="7">
    <location>
        <begin position="54"/>
        <end position="81"/>
    </location>
</feature>
<keyword evidence="8" id="KW-0732">Signal</keyword>
<feature type="domain" description="Angiomotin C-terminal" evidence="9">
    <location>
        <begin position="728"/>
        <end position="930"/>
    </location>
</feature>
<feature type="region of interest" description="Disordered" evidence="7">
    <location>
        <begin position="1020"/>
        <end position="1047"/>
    </location>
</feature>
<protein>
    <recommendedName>
        <fullName evidence="9">Angiomotin C-terminal domain-containing protein</fullName>
    </recommendedName>
</protein>
<feature type="coiled-coil region" evidence="6">
    <location>
        <begin position="673"/>
        <end position="762"/>
    </location>
</feature>
<dbReference type="InterPro" id="IPR051747">
    <property type="entry name" value="Angiomotin-like"/>
</dbReference>
<reference evidence="10 11" key="1">
    <citation type="submission" date="2024-06" db="EMBL/GenBank/DDBJ databases">
        <authorList>
            <person name="Pan Q."/>
            <person name="Wen M."/>
            <person name="Jouanno E."/>
            <person name="Zahm M."/>
            <person name="Klopp C."/>
            <person name="Cabau C."/>
            <person name="Louis A."/>
            <person name="Berthelot C."/>
            <person name="Parey E."/>
            <person name="Roest Crollius H."/>
            <person name="Montfort J."/>
            <person name="Robinson-Rechavi M."/>
            <person name="Bouchez O."/>
            <person name="Lampietro C."/>
            <person name="Lopez Roques C."/>
            <person name="Donnadieu C."/>
            <person name="Postlethwait J."/>
            <person name="Bobe J."/>
            <person name="Verreycken H."/>
            <person name="Guiguen Y."/>
        </authorList>
    </citation>
    <scope>NUCLEOTIDE SEQUENCE [LARGE SCALE GENOMIC DNA]</scope>
    <source>
        <strain evidence="10">Up_M1</strain>
        <tissue evidence="10">Testis</tissue>
    </source>
</reference>